<dbReference type="InterPro" id="IPR017900">
    <property type="entry name" value="4Fe4S_Fe_S_CS"/>
</dbReference>
<evidence type="ECO:0000259" key="6">
    <source>
        <dbReference type="PROSITE" id="PS51379"/>
    </source>
</evidence>
<keyword evidence="2" id="KW-0479">Metal-binding</keyword>
<feature type="non-terminal residue" evidence="7">
    <location>
        <position position="1"/>
    </location>
</feature>
<proteinExistence type="predicted"/>
<dbReference type="EMBL" id="BARS01015109">
    <property type="protein sequence ID" value="GAF87208.1"/>
    <property type="molecule type" value="Genomic_DNA"/>
</dbReference>
<reference evidence="7" key="1">
    <citation type="journal article" date="2014" name="Front. Microbiol.">
        <title>High frequency of phylogenetically diverse reductive dehalogenase-homologous genes in deep subseafloor sedimentary metagenomes.</title>
        <authorList>
            <person name="Kawai M."/>
            <person name="Futagami T."/>
            <person name="Toyoda A."/>
            <person name="Takaki Y."/>
            <person name="Nishi S."/>
            <person name="Hori S."/>
            <person name="Arai W."/>
            <person name="Tsubouchi T."/>
            <person name="Morono Y."/>
            <person name="Uchiyama I."/>
            <person name="Ito T."/>
            <person name="Fujiyama A."/>
            <person name="Inagaki F."/>
            <person name="Takami H."/>
        </authorList>
    </citation>
    <scope>NUCLEOTIDE SEQUENCE</scope>
    <source>
        <strain evidence="7">Expedition CK06-06</strain>
    </source>
</reference>
<dbReference type="PROSITE" id="PS00198">
    <property type="entry name" value="4FE4S_FER_1"/>
    <property type="match status" value="1"/>
</dbReference>
<accession>X0T164</accession>
<dbReference type="PANTHER" id="PTHR43687">
    <property type="entry name" value="ADENYLYLSULFATE REDUCTASE, BETA SUBUNIT"/>
    <property type="match status" value="1"/>
</dbReference>
<evidence type="ECO:0000256" key="1">
    <source>
        <dbReference type="ARBA" id="ARBA00022485"/>
    </source>
</evidence>
<organism evidence="7">
    <name type="scientific">marine sediment metagenome</name>
    <dbReference type="NCBI Taxonomy" id="412755"/>
    <lineage>
        <taxon>unclassified sequences</taxon>
        <taxon>metagenomes</taxon>
        <taxon>ecological metagenomes</taxon>
    </lineage>
</organism>
<name>X0T164_9ZZZZ</name>
<evidence type="ECO:0000256" key="2">
    <source>
        <dbReference type="ARBA" id="ARBA00022723"/>
    </source>
</evidence>
<keyword evidence="3" id="KW-0408">Iron</keyword>
<dbReference type="PROSITE" id="PS51379">
    <property type="entry name" value="4FE4S_FER_2"/>
    <property type="match status" value="2"/>
</dbReference>
<feature type="transmembrane region" description="Helical" evidence="5">
    <location>
        <begin position="55"/>
        <end position="73"/>
    </location>
</feature>
<keyword evidence="5" id="KW-0472">Membrane</keyword>
<feature type="transmembrane region" description="Helical" evidence="5">
    <location>
        <begin position="109"/>
        <end position="129"/>
    </location>
</feature>
<protein>
    <recommendedName>
        <fullName evidence="6">4Fe-4S ferredoxin-type domain-containing protein</fullName>
    </recommendedName>
</protein>
<evidence type="ECO:0000256" key="3">
    <source>
        <dbReference type="ARBA" id="ARBA00023004"/>
    </source>
</evidence>
<evidence type="ECO:0000256" key="4">
    <source>
        <dbReference type="ARBA" id="ARBA00023014"/>
    </source>
</evidence>
<dbReference type="GO" id="GO:0046872">
    <property type="term" value="F:metal ion binding"/>
    <property type="evidence" value="ECO:0007669"/>
    <property type="project" value="UniProtKB-KW"/>
</dbReference>
<dbReference type="InterPro" id="IPR017896">
    <property type="entry name" value="4Fe4S_Fe-S-bd"/>
</dbReference>
<dbReference type="GO" id="GO:0051539">
    <property type="term" value="F:4 iron, 4 sulfur cluster binding"/>
    <property type="evidence" value="ECO:0007669"/>
    <property type="project" value="UniProtKB-KW"/>
</dbReference>
<keyword evidence="5" id="KW-1133">Transmembrane helix</keyword>
<keyword evidence="1" id="KW-0004">4Fe-4S</keyword>
<gene>
    <name evidence="7" type="ORF">S01H1_25074</name>
</gene>
<feature type="transmembrane region" description="Helical" evidence="5">
    <location>
        <begin position="85"/>
        <end position="103"/>
    </location>
</feature>
<dbReference type="AlphaFoldDB" id="X0T164"/>
<comment type="caution">
    <text evidence="7">The sequence shown here is derived from an EMBL/GenBank/DDBJ whole genome shotgun (WGS) entry which is preliminary data.</text>
</comment>
<keyword evidence="5" id="KW-0812">Transmembrane</keyword>
<dbReference type="Gene3D" id="3.30.70.20">
    <property type="match status" value="1"/>
</dbReference>
<dbReference type="InterPro" id="IPR050572">
    <property type="entry name" value="Fe-S_Ferredoxin"/>
</dbReference>
<feature type="domain" description="4Fe-4S ferredoxin-type" evidence="6">
    <location>
        <begin position="192"/>
        <end position="222"/>
    </location>
</feature>
<evidence type="ECO:0000313" key="7">
    <source>
        <dbReference type="EMBL" id="GAF87208.1"/>
    </source>
</evidence>
<evidence type="ECO:0000256" key="5">
    <source>
        <dbReference type="SAM" id="Phobius"/>
    </source>
</evidence>
<dbReference type="SUPFAM" id="SSF54862">
    <property type="entry name" value="4Fe-4S ferredoxins"/>
    <property type="match status" value="1"/>
</dbReference>
<sequence>ARDIPAYLEGHKKKTETMRRFDFGPRHRLDMFLSMNFPIYLLVAIVIAVFWPQYLLGYTILFWGAVAFLYVFMEVIPAKTGWGQAFVSATLLVLAWAGVDWILRGDAFVHWGWFLAAFGIFFAAGFDLAGTASPRISDAELMMHRLGFKSFGTLFSEKELGQIKLDREKCNGCRACFDICPVGVYGDLDENKKISFRDQPACFSCSACAKQCPERALSLRHSLD</sequence>
<feature type="transmembrane region" description="Helical" evidence="5">
    <location>
        <begin position="29"/>
        <end position="49"/>
    </location>
</feature>
<dbReference type="Pfam" id="PF13187">
    <property type="entry name" value="Fer4_9"/>
    <property type="match status" value="1"/>
</dbReference>
<dbReference type="PANTHER" id="PTHR43687:SF1">
    <property type="entry name" value="FERREDOXIN III"/>
    <property type="match status" value="1"/>
</dbReference>
<keyword evidence="4" id="KW-0411">Iron-sulfur</keyword>
<feature type="domain" description="4Fe-4S ferredoxin-type" evidence="6">
    <location>
        <begin position="161"/>
        <end position="191"/>
    </location>
</feature>